<comment type="caution">
    <text evidence="2">The sequence shown here is derived from an EMBL/GenBank/DDBJ whole genome shotgun (WGS) entry which is preliminary data.</text>
</comment>
<accession>A0AAV4N5U7</accession>
<keyword evidence="3" id="KW-1185">Reference proteome</keyword>
<organism evidence="2 3">
    <name type="scientific">Caerostris darwini</name>
    <dbReference type="NCBI Taxonomy" id="1538125"/>
    <lineage>
        <taxon>Eukaryota</taxon>
        <taxon>Metazoa</taxon>
        <taxon>Ecdysozoa</taxon>
        <taxon>Arthropoda</taxon>
        <taxon>Chelicerata</taxon>
        <taxon>Arachnida</taxon>
        <taxon>Araneae</taxon>
        <taxon>Araneomorphae</taxon>
        <taxon>Entelegynae</taxon>
        <taxon>Araneoidea</taxon>
        <taxon>Araneidae</taxon>
        <taxon>Caerostris</taxon>
    </lineage>
</organism>
<reference evidence="2 3" key="1">
    <citation type="submission" date="2021-06" db="EMBL/GenBank/DDBJ databases">
        <title>Caerostris darwini draft genome.</title>
        <authorList>
            <person name="Kono N."/>
            <person name="Arakawa K."/>
        </authorList>
    </citation>
    <scope>NUCLEOTIDE SEQUENCE [LARGE SCALE GENOMIC DNA]</scope>
</reference>
<proteinExistence type="predicted"/>
<feature type="region of interest" description="Disordered" evidence="1">
    <location>
        <begin position="1"/>
        <end position="22"/>
    </location>
</feature>
<dbReference type="AlphaFoldDB" id="A0AAV4N5U7"/>
<evidence type="ECO:0000256" key="1">
    <source>
        <dbReference type="SAM" id="MobiDB-lite"/>
    </source>
</evidence>
<evidence type="ECO:0000313" key="2">
    <source>
        <dbReference type="EMBL" id="GIX79635.1"/>
    </source>
</evidence>
<dbReference type="Proteomes" id="UP001054837">
    <property type="component" value="Unassembled WGS sequence"/>
</dbReference>
<feature type="compositionally biased region" description="Basic and acidic residues" evidence="1">
    <location>
        <begin position="8"/>
        <end position="20"/>
    </location>
</feature>
<protein>
    <submittedName>
        <fullName evidence="2">Uncharacterized protein</fullName>
    </submittedName>
</protein>
<dbReference type="EMBL" id="BPLQ01001202">
    <property type="protein sequence ID" value="GIX79635.1"/>
    <property type="molecule type" value="Genomic_DNA"/>
</dbReference>
<name>A0AAV4N5U7_9ARAC</name>
<sequence>MQSYTQQAKREKQGEMDGKTTRTKIINNATLTEDDMQQQEKENLTFTKFISIQLRSATERNLQITHNREKWGKFKEKDNVTYEDHLQRDTG</sequence>
<evidence type="ECO:0000313" key="3">
    <source>
        <dbReference type="Proteomes" id="UP001054837"/>
    </source>
</evidence>
<gene>
    <name evidence="2" type="ORF">CDAR_4201</name>
</gene>